<evidence type="ECO:0000313" key="9">
    <source>
        <dbReference type="EMBL" id="RCW39359.1"/>
    </source>
</evidence>
<evidence type="ECO:0000256" key="1">
    <source>
        <dbReference type="ARBA" id="ARBA00006082"/>
    </source>
</evidence>
<dbReference type="PANTHER" id="PTHR10073:SF12">
    <property type="entry name" value="DNA MISMATCH REPAIR PROTEIN MLH1"/>
    <property type="match status" value="1"/>
</dbReference>
<dbReference type="InterPro" id="IPR013507">
    <property type="entry name" value="DNA_mismatch_S5_2-like"/>
</dbReference>
<dbReference type="InterPro" id="IPR042121">
    <property type="entry name" value="MutL_C_regsub"/>
</dbReference>
<dbReference type="SMART" id="SM01340">
    <property type="entry name" value="DNA_mis_repair"/>
    <property type="match status" value="1"/>
</dbReference>
<dbReference type="GO" id="GO:0005524">
    <property type="term" value="F:ATP binding"/>
    <property type="evidence" value="ECO:0007669"/>
    <property type="project" value="InterPro"/>
</dbReference>
<dbReference type="GO" id="GO:0016887">
    <property type="term" value="F:ATP hydrolysis activity"/>
    <property type="evidence" value="ECO:0007669"/>
    <property type="project" value="InterPro"/>
</dbReference>
<feature type="region of interest" description="Disordered" evidence="6">
    <location>
        <begin position="369"/>
        <end position="388"/>
    </location>
</feature>
<evidence type="ECO:0000256" key="3">
    <source>
        <dbReference type="ARBA" id="ARBA00022763"/>
    </source>
</evidence>
<dbReference type="InterPro" id="IPR037198">
    <property type="entry name" value="MutL_C_sf"/>
</dbReference>
<feature type="domain" description="MutL C-terminal dimerisation" evidence="7">
    <location>
        <begin position="443"/>
        <end position="584"/>
    </location>
</feature>
<keyword evidence="3 5" id="KW-0227">DNA damage</keyword>
<protein>
    <recommendedName>
        <fullName evidence="2 5">DNA mismatch repair protein MutL</fullName>
    </recommendedName>
</protein>
<evidence type="ECO:0000256" key="4">
    <source>
        <dbReference type="ARBA" id="ARBA00023204"/>
    </source>
</evidence>
<comment type="similarity">
    <text evidence="1 5">Belongs to the DNA mismatch repair MutL/HexB family.</text>
</comment>
<dbReference type="HAMAP" id="MF_00149">
    <property type="entry name" value="DNA_mis_repair"/>
    <property type="match status" value="1"/>
</dbReference>
<dbReference type="SUPFAM" id="SSF55874">
    <property type="entry name" value="ATPase domain of HSP90 chaperone/DNA topoisomerase II/histidine kinase"/>
    <property type="match status" value="1"/>
</dbReference>
<keyword evidence="10" id="KW-1185">Reference proteome</keyword>
<dbReference type="InterPro" id="IPR038973">
    <property type="entry name" value="MutL/Mlh/Pms-like"/>
</dbReference>
<dbReference type="InterPro" id="IPR014721">
    <property type="entry name" value="Ribsml_uS5_D2-typ_fold_subgr"/>
</dbReference>
<evidence type="ECO:0000256" key="6">
    <source>
        <dbReference type="SAM" id="MobiDB-lite"/>
    </source>
</evidence>
<evidence type="ECO:0000259" key="8">
    <source>
        <dbReference type="SMART" id="SM01340"/>
    </source>
</evidence>
<feature type="domain" description="DNA mismatch repair protein S5" evidence="8">
    <location>
        <begin position="209"/>
        <end position="327"/>
    </location>
</feature>
<dbReference type="InterPro" id="IPR014762">
    <property type="entry name" value="DNA_mismatch_repair_CS"/>
</dbReference>
<comment type="caution">
    <text evidence="9">The sequence shown here is derived from an EMBL/GenBank/DDBJ whole genome shotgun (WGS) entry which is preliminary data.</text>
</comment>
<dbReference type="NCBIfam" id="TIGR00585">
    <property type="entry name" value="mutl"/>
    <property type="match status" value="1"/>
</dbReference>
<dbReference type="CDD" id="cd00782">
    <property type="entry name" value="MutL_Trans"/>
    <property type="match status" value="1"/>
</dbReference>
<dbReference type="GO" id="GO:0140664">
    <property type="term" value="F:ATP-dependent DNA damage sensor activity"/>
    <property type="evidence" value="ECO:0007669"/>
    <property type="project" value="InterPro"/>
</dbReference>
<dbReference type="AlphaFoldDB" id="A0A2T0XQL5"/>
<dbReference type="Gene3D" id="3.30.1370.100">
    <property type="entry name" value="MutL, C-terminal domain, regulatory subdomain"/>
    <property type="match status" value="1"/>
</dbReference>
<dbReference type="SMART" id="SM00853">
    <property type="entry name" value="MutL_C"/>
    <property type="match status" value="1"/>
</dbReference>
<dbReference type="Gene3D" id="3.30.1540.20">
    <property type="entry name" value="MutL, C-terminal domain, dimerisation subdomain"/>
    <property type="match status" value="1"/>
</dbReference>
<keyword evidence="4 5" id="KW-0234">DNA repair</keyword>
<dbReference type="Gene3D" id="3.30.230.10">
    <property type="match status" value="1"/>
</dbReference>
<dbReference type="STRING" id="1168289.GCA_000259075_00179"/>
<dbReference type="EMBL" id="QPIZ01000001">
    <property type="protein sequence ID" value="RCW39359.1"/>
    <property type="molecule type" value="Genomic_DNA"/>
</dbReference>
<dbReference type="OrthoDB" id="9763467at2"/>
<dbReference type="RefSeq" id="WP_106151983.1">
    <property type="nucleotide sequence ID" value="NZ_PVTS01000003.1"/>
</dbReference>
<dbReference type="Pfam" id="PF08676">
    <property type="entry name" value="MutL_C"/>
    <property type="match status" value="1"/>
</dbReference>
<comment type="function">
    <text evidence="5">This protein is involved in the repair of mismatches in DNA. It is required for dam-dependent methyl-directed DNA mismatch repair. May act as a 'molecular matchmaker', a protein that promotes the formation of a stable complex between two or more DNA-binding proteins in an ATP-dependent manner without itself being part of a final effector complex.</text>
</comment>
<dbReference type="SUPFAM" id="SSF54211">
    <property type="entry name" value="Ribosomal protein S5 domain 2-like"/>
    <property type="match status" value="1"/>
</dbReference>
<dbReference type="Pfam" id="PF01119">
    <property type="entry name" value="DNA_mis_repair"/>
    <property type="match status" value="1"/>
</dbReference>
<dbReference type="SUPFAM" id="SSF118116">
    <property type="entry name" value="DNA mismatch repair protein MutL"/>
    <property type="match status" value="1"/>
</dbReference>
<dbReference type="FunFam" id="3.30.565.10:FF:000003">
    <property type="entry name" value="DNA mismatch repair endonuclease MutL"/>
    <property type="match status" value="1"/>
</dbReference>
<evidence type="ECO:0000256" key="5">
    <source>
        <dbReference type="HAMAP-Rule" id="MF_00149"/>
    </source>
</evidence>
<dbReference type="InterPro" id="IPR036890">
    <property type="entry name" value="HATPase_C_sf"/>
</dbReference>
<name>A0A2T0XQL5_9BACT</name>
<dbReference type="PROSITE" id="PS00058">
    <property type="entry name" value="DNA_MISMATCH_REPAIR_1"/>
    <property type="match status" value="1"/>
</dbReference>
<dbReference type="GO" id="GO:0030983">
    <property type="term" value="F:mismatched DNA binding"/>
    <property type="evidence" value="ECO:0007669"/>
    <property type="project" value="InterPro"/>
</dbReference>
<dbReference type="Pfam" id="PF13589">
    <property type="entry name" value="HATPase_c_3"/>
    <property type="match status" value="1"/>
</dbReference>
<evidence type="ECO:0000259" key="7">
    <source>
        <dbReference type="SMART" id="SM00853"/>
    </source>
</evidence>
<evidence type="ECO:0000313" key="10">
    <source>
        <dbReference type="Proteomes" id="UP000252733"/>
    </source>
</evidence>
<dbReference type="InterPro" id="IPR020568">
    <property type="entry name" value="Ribosomal_Su5_D2-typ_SF"/>
</dbReference>
<dbReference type="InterPro" id="IPR020667">
    <property type="entry name" value="DNA_mismatch_repair_MutL"/>
</dbReference>
<dbReference type="Gene3D" id="3.30.565.10">
    <property type="entry name" value="Histidine kinase-like ATPase, C-terminal domain"/>
    <property type="match status" value="1"/>
</dbReference>
<evidence type="ECO:0000256" key="2">
    <source>
        <dbReference type="ARBA" id="ARBA00021975"/>
    </source>
</evidence>
<dbReference type="CDD" id="cd16926">
    <property type="entry name" value="HATPase_MutL-MLH-PMS-like"/>
    <property type="match status" value="1"/>
</dbReference>
<dbReference type="GO" id="GO:0032300">
    <property type="term" value="C:mismatch repair complex"/>
    <property type="evidence" value="ECO:0007669"/>
    <property type="project" value="InterPro"/>
</dbReference>
<dbReference type="PANTHER" id="PTHR10073">
    <property type="entry name" value="DNA MISMATCH REPAIR PROTEIN MLH, PMS, MUTL"/>
    <property type="match status" value="1"/>
</dbReference>
<reference evidence="9 10" key="1">
    <citation type="submission" date="2018-07" db="EMBL/GenBank/DDBJ databases">
        <title>Freshwater and sediment microbial communities from various areas in North America, analyzing microbe dynamics in response to fracking.</title>
        <authorList>
            <person name="Lamendella R."/>
        </authorList>
    </citation>
    <scope>NUCLEOTIDE SEQUENCE [LARGE SCALE GENOMIC DNA]</scope>
    <source>
        <strain evidence="9 10">160A</strain>
    </source>
</reference>
<gene>
    <name evidence="5" type="primary">mutL</name>
    <name evidence="9" type="ORF">DFO77_101129</name>
</gene>
<proteinExistence type="inferred from homology"/>
<dbReference type="InterPro" id="IPR014790">
    <property type="entry name" value="MutL_C"/>
</dbReference>
<dbReference type="Proteomes" id="UP000252733">
    <property type="component" value="Unassembled WGS sequence"/>
</dbReference>
<dbReference type="InterPro" id="IPR002099">
    <property type="entry name" value="MutL/Mlh/PMS"/>
</dbReference>
<organism evidence="9 10">
    <name type="scientific">Marinilabilia salmonicolor</name>
    <dbReference type="NCBI Taxonomy" id="989"/>
    <lineage>
        <taxon>Bacteria</taxon>
        <taxon>Pseudomonadati</taxon>
        <taxon>Bacteroidota</taxon>
        <taxon>Bacteroidia</taxon>
        <taxon>Marinilabiliales</taxon>
        <taxon>Marinilabiliaceae</taxon>
        <taxon>Marinilabilia</taxon>
    </lineage>
</organism>
<dbReference type="InterPro" id="IPR042120">
    <property type="entry name" value="MutL_C_dimsub"/>
</dbReference>
<feature type="compositionally biased region" description="Polar residues" evidence="6">
    <location>
        <begin position="375"/>
        <end position="388"/>
    </location>
</feature>
<accession>A0A2T0XQL5</accession>
<sequence>MSDIIQLLPDSVANQIAAGEVIQRPASIIKELVENAVDAGSSEIQVIVKDAGRTLVQIIDNGCGMSETDARMAFERHATSKIREANDLFAIRTMGFRGEALASIAAVAQVELKTRPHEQELGTRILISGSQVETQEPVTCSPGSNFMIKNLFFNVPARRRFLKTTATEMRHIVNEFQRIALANPDVAFSLTHNDQLLFKLPAGKLLQRINDVMGKQSSAHMIPVETETSLVNIHGFIGKPQTARKTMGDQFFFVNNRFMKSPYLHKAVTVAYENLVQAEHCPPYFLFFETDPSLIDVNIHPTKTEIKFEDERSVWKIVSAAVRESLGKFNMVPSIDFDQTDEISIPTFRKDDPVSVPSVSINPDYNPFDMDKPQPASSHQATPVSSNWESLYEGFETGGEEDWRDDEPETVILPSKENIEDEGEQQIIPSGTSSEKNETGTLYFQIKNKYIITSVKSGIMIIDQRRAHERILFEDFLKNIQAGASVSQQSLFPEEISFNEEDAILLRDIHEDLRVFGFELQEKSDRTFAVTGQPSFIKNINAPRLIDAILEAFKSGEVDPENEIKEQLATIMAQNACMRPGEFLTQPEMAELINKLFLCSAPNFTPGGKTVFSILDNEELEKRFR</sequence>
<dbReference type="GO" id="GO:0006298">
    <property type="term" value="P:mismatch repair"/>
    <property type="evidence" value="ECO:0007669"/>
    <property type="project" value="UniProtKB-UniRule"/>
</dbReference>